<dbReference type="Proteomes" id="UP000580474">
    <property type="component" value="Unassembled WGS sequence"/>
</dbReference>
<dbReference type="Gene3D" id="1.10.10.10">
    <property type="entry name" value="Winged helix-like DNA-binding domain superfamily/Winged helix DNA-binding domain"/>
    <property type="match status" value="1"/>
</dbReference>
<dbReference type="SUPFAM" id="SSF46785">
    <property type="entry name" value="Winged helix' DNA-binding domain"/>
    <property type="match status" value="1"/>
</dbReference>
<dbReference type="PANTHER" id="PTHR30346">
    <property type="entry name" value="TRANSCRIPTIONAL DUAL REGULATOR HCAR-RELATED"/>
    <property type="match status" value="1"/>
</dbReference>
<dbReference type="Pfam" id="PF00126">
    <property type="entry name" value="HTH_1"/>
    <property type="match status" value="1"/>
</dbReference>
<dbReference type="InterPro" id="IPR036388">
    <property type="entry name" value="WH-like_DNA-bd_sf"/>
</dbReference>
<sequence>MEVFHLRYFAAVAENLSFSKAARQLHMAVSPLSRRVRDLERELGVRLFDRDSHSVNLTPAGSALLPLATDVLNRFDDLPGRLRQQVDTRQRVVHVGVPPGLHPTVRERLREFDRTAGCEVRRWPGGSQDLLDQVRRRELELALVHLPAHAEGVESSEVLREPLGAVLPAAEFADRESVSLSELTGHVYARPGSGLSPTYFDQLEVRLAAAGVHRRTTLSTRDYSGIGEFVANGGAFGISMLDPRNQMGRPSEHDRVVLLPFADFDPVLVTGLIWRTDRAEPGADLADLISEARHALS</sequence>
<keyword evidence="3 6" id="KW-0238">DNA-binding</keyword>
<dbReference type="FunFam" id="1.10.10.10:FF:000001">
    <property type="entry name" value="LysR family transcriptional regulator"/>
    <property type="match status" value="1"/>
</dbReference>
<comment type="caution">
    <text evidence="6">The sequence shown here is derived from an EMBL/GenBank/DDBJ whole genome shotgun (WGS) entry which is preliminary data.</text>
</comment>
<reference evidence="6 7" key="1">
    <citation type="submission" date="2020-08" db="EMBL/GenBank/DDBJ databases">
        <title>Sequencing the genomes of 1000 actinobacteria strains.</title>
        <authorList>
            <person name="Klenk H.-P."/>
        </authorList>
    </citation>
    <scope>NUCLEOTIDE SEQUENCE [LARGE SCALE GENOMIC DNA]</scope>
    <source>
        <strain evidence="6 7">DSM 45582</strain>
    </source>
</reference>
<keyword evidence="7" id="KW-1185">Reference proteome</keyword>
<organism evidence="6 7">
    <name type="scientific">Saccharopolyspora gloriosae</name>
    <dbReference type="NCBI Taxonomy" id="455344"/>
    <lineage>
        <taxon>Bacteria</taxon>
        <taxon>Bacillati</taxon>
        <taxon>Actinomycetota</taxon>
        <taxon>Actinomycetes</taxon>
        <taxon>Pseudonocardiales</taxon>
        <taxon>Pseudonocardiaceae</taxon>
        <taxon>Saccharopolyspora</taxon>
    </lineage>
</organism>
<dbReference type="InterPro" id="IPR005119">
    <property type="entry name" value="LysR_subst-bd"/>
</dbReference>
<name>A0A840NEQ7_9PSEU</name>
<dbReference type="GO" id="GO:0003700">
    <property type="term" value="F:DNA-binding transcription factor activity"/>
    <property type="evidence" value="ECO:0007669"/>
    <property type="project" value="InterPro"/>
</dbReference>
<comment type="similarity">
    <text evidence="1">Belongs to the LysR transcriptional regulatory family.</text>
</comment>
<proteinExistence type="inferred from homology"/>
<dbReference type="InterPro" id="IPR036390">
    <property type="entry name" value="WH_DNA-bd_sf"/>
</dbReference>
<evidence type="ECO:0000256" key="1">
    <source>
        <dbReference type="ARBA" id="ARBA00009437"/>
    </source>
</evidence>
<gene>
    <name evidence="6" type="ORF">BJ969_003944</name>
</gene>
<protein>
    <submittedName>
        <fullName evidence="6">DNA-binding transcriptional LysR family regulator</fullName>
    </submittedName>
</protein>
<dbReference type="InterPro" id="IPR000847">
    <property type="entry name" value="LysR_HTH_N"/>
</dbReference>
<dbReference type="SUPFAM" id="SSF53850">
    <property type="entry name" value="Periplasmic binding protein-like II"/>
    <property type="match status" value="1"/>
</dbReference>
<dbReference type="PANTHER" id="PTHR30346:SF28">
    <property type="entry name" value="HTH-TYPE TRANSCRIPTIONAL REGULATOR CYNR"/>
    <property type="match status" value="1"/>
</dbReference>
<evidence type="ECO:0000256" key="2">
    <source>
        <dbReference type="ARBA" id="ARBA00023015"/>
    </source>
</evidence>
<dbReference type="GO" id="GO:0003677">
    <property type="term" value="F:DNA binding"/>
    <property type="evidence" value="ECO:0007669"/>
    <property type="project" value="UniProtKB-KW"/>
</dbReference>
<evidence type="ECO:0000256" key="4">
    <source>
        <dbReference type="ARBA" id="ARBA00023163"/>
    </source>
</evidence>
<keyword evidence="2" id="KW-0805">Transcription regulation</keyword>
<dbReference type="EMBL" id="JACHIV010000001">
    <property type="protein sequence ID" value="MBB5070856.1"/>
    <property type="molecule type" value="Genomic_DNA"/>
</dbReference>
<evidence type="ECO:0000313" key="6">
    <source>
        <dbReference type="EMBL" id="MBB5070856.1"/>
    </source>
</evidence>
<evidence type="ECO:0000313" key="7">
    <source>
        <dbReference type="Proteomes" id="UP000580474"/>
    </source>
</evidence>
<dbReference type="Gene3D" id="3.40.190.10">
    <property type="entry name" value="Periplasmic binding protein-like II"/>
    <property type="match status" value="2"/>
</dbReference>
<dbReference type="PRINTS" id="PR00039">
    <property type="entry name" value="HTHLYSR"/>
</dbReference>
<accession>A0A840NEQ7</accession>
<dbReference type="CDD" id="cd05466">
    <property type="entry name" value="PBP2_LTTR_substrate"/>
    <property type="match status" value="1"/>
</dbReference>
<dbReference type="Pfam" id="PF03466">
    <property type="entry name" value="LysR_substrate"/>
    <property type="match status" value="1"/>
</dbReference>
<keyword evidence="4" id="KW-0804">Transcription</keyword>
<evidence type="ECO:0000259" key="5">
    <source>
        <dbReference type="PROSITE" id="PS50931"/>
    </source>
</evidence>
<feature type="domain" description="HTH lysR-type" evidence="5">
    <location>
        <begin position="1"/>
        <end position="58"/>
    </location>
</feature>
<dbReference type="AlphaFoldDB" id="A0A840NEQ7"/>
<dbReference type="RefSeq" id="WP_184480756.1">
    <property type="nucleotide sequence ID" value="NZ_JACHIV010000001.1"/>
</dbReference>
<evidence type="ECO:0000256" key="3">
    <source>
        <dbReference type="ARBA" id="ARBA00023125"/>
    </source>
</evidence>
<dbReference type="GO" id="GO:0032993">
    <property type="term" value="C:protein-DNA complex"/>
    <property type="evidence" value="ECO:0007669"/>
    <property type="project" value="TreeGrafter"/>
</dbReference>
<dbReference type="PROSITE" id="PS50931">
    <property type="entry name" value="HTH_LYSR"/>
    <property type="match status" value="1"/>
</dbReference>